<evidence type="ECO:0000313" key="8">
    <source>
        <dbReference type="EMBL" id="SBS26831.1"/>
    </source>
</evidence>
<dbReference type="GO" id="GO:0007165">
    <property type="term" value="P:signal transduction"/>
    <property type="evidence" value="ECO:0007669"/>
    <property type="project" value="TreeGrafter"/>
</dbReference>
<evidence type="ECO:0000256" key="4">
    <source>
        <dbReference type="ARBA" id="ARBA00022825"/>
    </source>
</evidence>
<evidence type="ECO:0000256" key="6">
    <source>
        <dbReference type="SAM" id="SignalP"/>
    </source>
</evidence>
<dbReference type="SMART" id="SM00228">
    <property type="entry name" value="PDZ"/>
    <property type="match status" value="1"/>
</dbReference>
<dbReference type="PROSITE" id="PS50106">
    <property type="entry name" value="PDZ"/>
    <property type="match status" value="1"/>
</dbReference>
<evidence type="ECO:0000313" key="9">
    <source>
        <dbReference type="Proteomes" id="UP000092544"/>
    </source>
</evidence>
<dbReference type="InterPro" id="IPR001478">
    <property type="entry name" value="PDZ"/>
</dbReference>
<dbReference type="GO" id="GO:0008236">
    <property type="term" value="F:serine-type peptidase activity"/>
    <property type="evidence" value="ECO:0007669"/>
    <property type="project" value="UniProtKB-KW"/>
</dbReference>
<reference evidence="8 9" key="1">
    <citation type="submission" date="2016-06" db="EMBL/GenBank/DDBJ databases">
        <authorList>
            <person name="Kjaerup R.B."/>
            <person name="Dalgaard T.S."/>
            <person name="Juul-Madsen H.R."/>
        </authorList>
    </citation>
    <scope>NUCLEOTIDE SEQUENCE [LARGE SCALE GENOMIC DNA]</scope>
    <source>
        <strain evidence="8 9">CECT 8886</strain>
    </source>
</reference>
<evidence type="ECO:0000256" key="3">
    <source>
        <dbReference type="ARBA" id="ARBA00022801"/>
    </source>
</evidence>
<evidence type="ECO:0000256" key="5">
    <source>
        <dbReference type="RuleBase" id="RU004404"/>
    </source>
</evidence>
<dbReference type="PANTHER" id="PTHR32060">
    <property type="entry name" value="TAIL-SPECIFIC PROTEASE"/>
    <property type="match status" value="1"/>
</dbReference>
<protein>
    <submittedName>
        <fullName evidence="8">Putative CtpA-like serine protease</fullName>
        <ecNumber evidence="8">3.4.21.-</ecNumber>
    </submittedName>
</protein>
<dbReference type="FunFam" id="2.30.42.10:FF:000063">
    <property type="entry name" value="Peptidase, S41 family"/>
    <property type="match status" value="1"/>
</dbReference>
<dbReference type="PANTHER" id="PTHR32060:SF30">
    <property type="entry name" value="CARBOXY-TERMINAL PROCESSING PROTEASE CTPA"/>
    <property type="match status" value="1"/>
</dbReference>
<dbReference type="Pfam" id="PF17820">
    <property type="entry name" value="PDZ_6"/>
    <property type="match status" value="1"/>
</dbReference>
<dbReference type="EMBL" id="FLOB01000001">
    <property type="protein sequence ID" value="SBS26831.1"/>
    <property type="molecule type" value="Genomic_DNA"/>
</dbReference>
<evidence type="ECO:0000256" key="1">
    <source>
        <dbReference type="ARBA" id="ARBA00009179"/>
    </source>
</evidence>
<dbReference type="Pfam" id="PF03572">
    <property type="entry name" value="Peptidase_S41"/>
    <property type="match status" value="1"/>
</dbReference>
<feature type="domain" description="PDZ" evidence="7">
    <location>
        <begin position="97"/>
        <end position="165"/>
    </location>
</feature>
<feature type="signal peptide" evidence="6">
    <location>
        <begin position="1"/>
        <end position="23"/>
    </location>
</feature>
<dbReference type="OrthoDB" id="9812068at2"/>
<dbReference type="GO" id="GO:0030288">
    <property type="term" value="C:outer membrane-bounded periplasmic space"/>
    <property type="evidence" value="ECO:0007669"/>
    <property type="project" value="TreeGrafter"/>
</dbReference>
<dbReference type="EC" id="3.4.21.-" evidence="8"/>
<keyword evidence="3 5" id="KW-0378">Hydrolase</keyword>
<dbReference type="Gene3D" id="2.30.42.10">
    <property type="match status" value="1"/>
</dbReference>
<sequence length="437" mass="46952">MMKFLSRGMVCLLVAFSMQPSFAADTSSAKKGVAVSDKGVENSTLPLSQIQAFVETFETIRDTYVHPMSDQQILNKALKGMVSGLDPHSEYLTKEEVKDFDQLTTGEYAGVGVEVELKNNKLVIVSPIDGSPAAKAGILPGDVIVKVGNTVVTDMGFEDVMNLMRGDAGTTLSLDIERHGKIKHFSLKRQMIADNSVSTKWLGNNIAYLRISQFQGDTAQEFYKAIKKLKGQKPIKGVVLDLRNNPGGVLQAAVGVVDAFINKGMIVYTKGRDDVSKSQFRATSKNTLLPNVPLVVLVNQGSASASEIVSGALQDHHRGLIVGTNTFGKGSVQTLIPLSNGAAVKLTTALYYTPNGRSIQAQGITPDLVVPQATLSLAKEPFIVKESELNGHLSNGTGGADRFDTQGAKLSSLAKKDFQLFQAVTILKTLPKFGHRS</sequence>
<dbReference type="RefSeq" id="WP_083200761.1">
    <property type="nucleotide sequence ID" value="NZ_FLOB01000001.1"/>
</dbReference>
<dbReference type="InterPro" id="IPR029045">
    <property type="entry name" value="ClpP/crotonase-like_dom_sf"/>
</dbReference>
<dbReference type="NCBIfam" id="TIGR00225">
    <property type="entry name" value="prc"/>
    <property type="match status" value="1"/>
</dbReference>
<dbReference type="Pfam" id="PF22694">
    <property type="entry name" value="CtpB_N-like"/>
    <property type="match status" value="1"/>
</dbReference>
<feature type="chain" id="PRO_5008378838" evidence="6">
    <location>
        <begin position="24"/>
        <end position="437"/>
    </location>
</feature>
<dbReference type="InterPro" id="IPR005151">
    <property type="entry name" value="Tail-specific_protease"/>
</dbReference>
<dbReference type="InterPro" id="IPR004447">
    <property type="entry name" value="Peptidase_S41A"/>
</dbReference>
<dbReference type="InterPro" id="IPR041489">
    <property type="entry name" value="PDZ_6"/>
</dbReference>
<keyword evidence="9" id="KW-1185">Reference proteome</keyword>
<dbReference type="FunFam" id="3.90.226.10:FF:000029">
    <property type="entry name" value="Peptidase, S41 family"/>
    <property type="match status" value="1"/>
</dbReference>
<dbReference type="CDD" id="cd06782">
    <property type="entry name" value="cpPDZ_CPP-like"/>
    <property type="match status" value="1"/>
</dbReference>
<organism evidence="8 9">
    <name type="scientific">Marinomonas spartinae</name>
    <dbReference type="NCBI Taxonomy" id="1792290"/>
    <lineage>
        <taxon>Bacteria</taxon>
        <taxon>Pseudomonadati</taxon>
        <taxon>Pseudomonadota</taxon>
        <taxon>Gammaproteobacteria</taxon>
        <taxon>Oceanospirillales</taxon>
        <taxon>Oceanospirillaceae</taxon>
        <taxon>Marinomonas</taxon>
    </lineage>
</organism>
<dbReference type="GO" id="GO:0004175">
    <property type="term" value="F:endopeptidase activity"/>
    <property type="evidence" value="ECO:0007669"/>
    <property type="project" value="TreeGrafter"/>
</dbReference>
<dbReference type="InterPro" id="IPR036034">
    <property type="entry name" value="PDZ_sf"/>
</dbReference>
<dbReference type="GO" id="GO:0006508">
    <property type="term" value="P:proteolysis"/>
    <property type="evidence" value="ECO:0007669"/>
    <property type="project" value="UniProtKB-KW"/>
</dbReference>
<dbReference type="Gene3D" id="3.30.750.44">
    <property type="match status" value="1"/>
</dbReference>
<comment type="similarity">
    <text evidence="1 5">Belongs to the peptidase S41A family.</text>
</comment>
<dbReference type="CDD" id="cd07560">
    <property type="entry name" value="Peptidase_S41_CPP"/>
    <property type="match status" value="1"/>
</dbReference>
<dbReference type="Gene3D" id="3.90.226.10">
    <property type="entry name" value="2-enoyl-CoA Hydratase, Chain A, domain 1"/>
    <property type="match status" value="1"/>
</dbReference>
<name>A0A1A8T6T2_9GAMM</name>
<dbReference type="SMART" id="SM00245">
    <property type="entry name" value="TSPc"/>
    <property type="match status" value="1"/>
</dbReference>
<gene>
    <name evidence="8" type="ORF">MSP8886_00717</name>
</gene>
<dbReference type="SUPFAM" id="SSF52096">
    <property type="entry name" value="ClpP/crotonase"/>
    <property type="match status" value="1"/>
</dbReference>
<proteinExistence type="inferred from homology"/>
<dbReference type="InterPro" id="IPR055210">
    <property type="entry name" value="CtpA/B_N"/>
</dbReference>
<keyword evidence="2 5" id="KW-0645">Protease</keyword>
<dbReference type="AlphaFoldDB" id="A0A1A8T6T2"/>
<dbReference type="SUPFAM" id="SSF50156">
    <property type="entry name" value="PDZ domain-like"/>
    <property type="match status" value="1"/>
</dbReference>
<keyword evidence="6" id="KW-0732">Signal</keyword>
<keyword evidence="4 5" id="KW-0720">Serine protease</keyword>
<dbReference type="Proteomes" id="UP000092544">
    <property type="component" value="Unassembled WGS sequence"/>
</dbReference>
<evidence type="ECO:0000256" key="2">
    <source>
        <dbReference type="ARBA" id="ARBA00022670"/>
    </source>
</evidence>
<evidence type="ECO:0000259" key="7">
    <source>
        <dbReference type="PROSITE" id="PS50106"/>
    </source>
</evidence>
<dbReference type="STRING" id="1792290.MSP8886_00717"/>
<accession>A0A1A8T6T2</accession>